<keyword evidence="1" id="KW-0472">Membrane</keyword>
<accession>A0ABT6MFZ3</accession>
<feature type="transmembrane region" description="Helical" evidence="1">
    <location>
        <begin position="36"/>
        <end position="53"/>
    </location>
</feature>
<gene>
    <name evidence="2" type="ORF">M2280_004451</name>
</gene>
<dbReference type="RefSeq" id="WP_280762484.1">
    <property type="nucleotide sequence ID" value="NZ_JARXVC010000013.1"/>
</dbReference>
<protein>
    <recommendedName>
        <fullName evidence="4">Holin</fullName>
    </recommendedName>
</protein>
<proteinExistence type="predicted"/>
<evidence type="ECO:0000313" key="2">
    <source>
        <dbReference type="EMBL" id="MDH6283208.1"/>
    </source>
</evidence>
<keyword evidence="1" id="KW-1133">Transmembrane helix</keyword>
<evidence type="ECO:0008006" key="4">
    <source>
        <dbReference type="Google" id="ProtNLM"/>
    </source>
</evidence>
<name>A0ABT6MFZ3_9NOCA</name>
<keyword evidence="1" id="KW-0812">Transmembrane</keyword>
<evidence type="ECO:0000313" key="3">
    <source>
        <dbReference type="Proteomes" id="UP001160334"/>
    </source>
</evidence>
<dbReference type="Proteomes" id="UP001160334">
    <property type="component" value="Unassembled WGS sequence"/>
</dbReference>
<comment type="caution">
    <text evidence="2">The sequence shown here is derived from an EMBL/GenBank/DDBJ whole genome shotgun (WGS) entry which is preliminary data.</text>
</comment>
<dbReference type="EMBL" id="JARXVC010000013">
    <property type="protein sequence ID" value="MDH6283208.1"/>
    <property type="molecule type" value="Genomic_DNA"/>
</dbReference>
<keyword evidence="3" id="KW-1185">Reference proteome</keyword>
<evidence type="ECO:0000256" key="1">
    <source>
        <dbReference type="SAM" id="Phobius"/>
    </source>
</evidence>
<organism evidence="2 3">
    <name type="scientific">Prescottella agglutinans</name>
    <dbReference type="NCBI Taxonomy" id="1644129"/>
    <lineage>
        <taxon>Bacteria</taxon>
        <taxon>Bacillati</taxon>
        <taxon>Actinomycetota</taxon>
        <taxon>Actinomycetes</taxon>
        <taxon>Mycobacteriales</taxon>
        <taxon>Nocardiaceae</taxon>
        <taxon>Prescottella</taxon>
    </lineage>
</organism>
<sequence>MIGKLWSQESWAERTVLILATGTVILNLAVGNWAGVVTSSAAFALFGMLIWTSHELKKARQKLADLGG</sequence>
<reference evidence="2 3" key="1">
    <citation type="submission" date="2023-04" db="EMBL/GenBank/DDBJ databases">
        <title>Forest soil microbial communities from Buena Vista Peninsula, Colon Province, Panama.</title>
        <authorList>
            <person name="Bouskill N."/>
        </authorList>
    </citation>
    <scope>NUCLEOTIDE SEQUENCE [LARGE SCALE GENOMIC DNA]</scope>
    <source>
        <strain evidence="2 3">CFH S0262</strain>
    </source>
</reference>